<dbReference type="OrthoDB" id="1121914at2"/>
<proteinExistence type="predicted"/>
<dbReference type="RefSeq" id="WP_123896978.1">
    <property type="nucleotide sequence ID" value="NZ_RPFJ01000006.1"/>
</dbReference>
<reference evidence="2 3" key="1">
    <citation type="submission" date="2018-11" db="EMBL/GenBank/DDBJ databases">
        <title>Aureibaculum marinum gen. nov., sp. nov., a member of the family Flavobacteriaceae isolated from the Bohai Sea.</title>
        <authorList>
            <person name="Ji X."/>
        </authorList>
    </citation>
    <scope>NUCLEOTIDE SEQUENCE [LARGE SCALE GENOMIC DNA]</scope>
    <source>
        <strain evidence="2 3">BH-SD17</strain>
    </source>
</reference>
<keyword evidence="3" id="KW-1185">Reference proteome</keyword>
<dbReference type="Proteomes" id="UP000270856">
    <property type="component" value="Unassembled WGS sequence"/>
</dbReference>
<protein>
    <submittedName>
        <fullName evidence="2">Uncharacterized protein</fullName>
    </submittedName>
</protein>
<keyword evidence="1" id="KW-0472">Membrane</keyword>
<feature type="transmembrane region" description="Helical" evidence="1">
    <location>
        <begin position="48"/>
        <end position="68"/>
    </location>
</feature>
<dbReference type="EMBL" id="RPFJ01000006">
    <property type="protein sequence ID" value="RPD98662.1"/>
    <property type="molecule type" value="Genomic_DNA"/>
</dbReference>
<organism evidence="2 3">
    <name type="scientific">Aureibaculum marinum</name>
    <dbReference type="NCBI Taxonomy" id="2487930"/>
    <lineage>
        <taxon>Bacteria</taxon>
        <taxon>Pseudomonadati</taxon>
        <taxon>Bacteroidota</taxon>
        <taxon>Flavobacteriia</taxon>
        <taxon>Flavobacteriales</taxon>
        <taxon>Flavobacteriaceae</taxon>
        <taxon>Aureibaculum</taxon>
    </lineage>
</organism>
<dbReference type="AlphaFoldDB" id="A0A3N4NQK7"/>
<evidence type="ECO:0000313" key="3">
    <source>
        <dbReference type="Proteomes" id="UP000270856"/>
    </source>
</evidence>
<sequence>MNNNIQQNNIFKTLQIIYGAFVLGVVIVTIVSFLLIENPSYEIELSNVFTIVVVVVTFGGLFLSDFLYKSLLSKIVSNQSLNSKLAQYQTATLVKGACLEAPAMLAIAVAFTSNNVTFLLISLFIAVIMYLKFPKKEKFKEEVTLNFEDKTKFDRL</sequence>
<comment type="caution">
    <text evidence="2">The sequence shown here is derived from an EMBL/GenBank/DDBJ whole genome shotgun (WGS) entry which is preliminary data.</text>
</comment>
<evidence type="ECO:0000256" key="1">
    <source>
        <dbReference type="SAM" id="Phobius"/>
    </source>
</evidence>
<feature type="transmembrane region" description="Helical" evidence="1">
    <location>
        <begin position="103"/>
        <end position="131"/>
    </location>
</feature>
<keyword evidence="1" id="KW-0812">Transmembrane</keyword>
<name>A0A3N4NQK7_9FLAO</name>
<keyword evidence="1" id="KW-1133">Transmembrane helix</keyword>
<evidence type="ECO:0000313" key="2">
    <source>
        <dbReference type="EMBL" id="RPD98662.1"/>
    </source>
</evidence>
<accession>A0A3N4NQK7</accession>
<feature type="transmembrane region" description="Helical" evidence="1">
    <location>
        <begin position="16"/>
        <end position="36"/>
    </location>
</feature>
<gene>
    <name evidence="2" type="ORF">EGM88_05590</name>
</gene>